<comment type="caution">
    <text evidence="1">The sequence shown here is derived from an EMBL/GenBank/DDBJ whole genome shotgun (WGS) entry which is preliminary data.</text>
</comment>
<sequence length="65" mass="7310">MPPSTAAARHIPGGRTIPEGKYSCRDNVVIVSYVTHPDRCRRPMLAYAVRLTVDEDPPPLTRDRH</sequence>
<evidence type="ECO:0000313" key="2">
    <source>
        <dbReference type="Proteomes" id="UP001152519"/>
    </source>
</evidence>
<accession>A0A9W4DSI2</accession>
<evidence type="ECO:0000313" key="1">
    <source>
        <dbReference type="EMBL" id="CAG6392721.1"/>
    </source>
</evidence>
<protein>
    <submittedName>
        <fullName evidence="1">Uncharacterized protein</fullName>
    </submittedName>
</protein>
<name>A0A9W4DSI2_9ACTN</name>
<keyword evidence="2" id="KW-1185">Reference proteome</keyword>
<dbReference type="Proteomes" id="UP001152519">
    <property type="component" value="Unassembled WGS sequence"/>
</dbReference>
<gene>
    <name evidence="1" type="ORF">SCOCK_180098</name>
</gene>
<reference evidence="1" key="1">
    <citation type="submission" date="2021-05" db="EMBL/GenBank/DDBJ databases">
        <authorList>
            <person name="Arsene-Ploetze F."/>
        </authorList>
    </citation>
    <scope>NUCLEOTIDE SEQUENCE</scope>
    <source>
        <strain evidence="1">DSM 42138</strain>
    </source>
</reference>
<organism evidence="1 2">
    <name type="scientific">Actinacidiphila cocklensis</name>
    <dbReference type="NCBI Taxonomy" id="887465"/>
    <lineage>
        <taxon>Bacteria</taxon>
        <taxon>Bacillati</taxon>
        <taxon>Actinomycetota</taxon>
        <taxon>Actinomycetes</taxon>
        <taxon>Kitasatosporales</taxon>
        <taxon>Streptomycetaceae</taxon>
        <taxon>Actinacidiphila</taxon>
    </lineage>
</organism>
<dbReference type="EMBL" id="CAJSLV010000046">
    <property type="protein sequence ID" value="CAG6392721.1"/>
    <property type="molecule type" value="Genomic_DNA"/>
</dbReference>
<dbReference type="AlphaFoldDB" id="A0A9W4DSI2"/>
<proteinExistence type="predicted"/>